<gene>
    <name evidence="3" type="ORF">BAY60_27685</name>
</gene>
<evidence type="ECO:0000256" key="1">
    <source>
        <dbReference type="ARBA" id="ARBA00009013"/>
    </source>
</evidence>
<dbReference type="CDD" id="cd07043">
    <property type="entry name" value="STAS_anti-anti-sigma_factors"/>
    <property type="match status" value="1"/>
</dbReference>
<protein>
    <recommendedName>
        <fullName evidence="2">Anti-sigma factor antagonist</fullName>
    </recommendedName>
</protein>
<dbReference type="EMBL" id="MASW01000006">
    <property type="protein sequence ID" value="PXY21239.1"/>
    <property type="molecule type" value="Genomic_DNA"/>
</dbReference>
<dbReference type="NCBIfam" id="TIGR00377">
    <property type="entry name" value="ant_ant_sig"/>
    <property type="match status" value="1"/>
</dbReference>
<comment type="caution">
    <text evidence="3">The sequence shown here is derived from an EMBL/GenBank/DDBJ whole genome shotgun (WGS) entry which is preliminary data.</text>
</comment>
<sequence>MHDGESRPVTAAGPTVRTELAGTRGLVALSGEIDHDVAPQLAAALDELIEGGAQGLVVDFTHLSFFDSACISALVRAHEAVSQRGGTIRLVNVDRFARRVLQIAGLLPLFEVEPADEPGTS</sequence>
<dbReference type="SUPFAM" id="SSF52091">
    <property type="entry name" value="SpoIIaa-like"/>
    <property type="match status" value="1"/>
</dbReference>
<dbReference type="OrthoDB" id="3556031at2"/>
<proteinExistence type="inferred from homology"/>
<comment type="similarity">
    <text evidence="1 2">Belongs to the anti-sigma-factor antagonist family.</text>
</comment>
<dbReference type="PANTHER" id="PTHR33495:SF2">
    <property type="entry name" value="ANTI-SIGMA FACTOR ANTAGONIST TM_1081-RELATED"/>
    <property type="match status" value="1"/>
</dbReference>
<dbReference type="GO" id="GO:0043856">
    <property type="term" value="F:anti-sigma factor antagonist activity"/>
    <property type="evidence" value="ECO:0007669"/>
    <property type="project" value="InterPro"/>
</dbReference>
<evidence type="ECO:0000256" key="2">
    <source>
        <dbReference type="RuleBase" id="RU003749"/>
    </source>
</evidence>
<keyword evidence="4" id="KW-1185">Reference proteome</keyword>
<evidence type="ECO:0000313" key="4">
    <source>
        <dbReference type="Proteomes" id="UP000249915"/>
    </source>
</evidence>
<dbReference type="InterPro" id="IPR002645">
    <property type="entry name" value="STAS_dom"/>
</dbReference>
<dbReference type="PANTHER" id="PTHR33495">
    <property type="entry name" value="ANTI-SIGMA FACTOR ANTAGONIST TM_1081-RELATED-RELATED"/>
    <property type="match status" value="1"/>
</dbReference>
<organism evidence="3 4">
    <name type="scientific">Prauserella muralis</name>
    <dbReference type="NCBI Taxonomy" id="588067"/>
    <lineage>
        <taxon>Bacteria</taxon>
        <taxon>Bacillati</taxon>
        <taxon>Actinomycetota</taxon>
        <taxon>Actinomycetes</taxon>
        <taxon>Pseudonocardiales</taxon>
        <taxon>Pseudonocardiaceae</taxon>
        <taxon>Prauserella</taxon>
    </lineage>
</organism>
<evidence type="ECO:0000313" key="3">
    <source>
        <dbReference type="EMBL" id="PXY21239.1"/>
    </source>
</evidence>
<dbReference type="InterPro" id="IPR036513">
    <property type="entry name" value="STAS_dom_sf"/>
</dbReference>
<accession>A0A2V4ANM1</accession>
<dbReference type="Gene3D" id="3.30.750.24">
    <property type="entry name" value="STAS domain"/>
    <property type="match status" value="1"/>
</dbReference>
<dbReference type="PROSITE" id="PS50801">
    <property type="entry name" value="STAS"/>
    <property type="match status" value="1"/>
</dbReference>
<reference evidence="3 4" key="1">
    <citation type="submission" date="2016-07" db="EMBL/GenBank/DDBJ databases">
        <title>Draft genome sequence of Prauserella muralis DSM 45305, isolated from a mould-covered wall in an indoor environment.</title>
        <authorList>
            <person name="Ruckert C."/>
            <person name="Albersmeier A."/>
            <person name="Jiang C.-L."/>
            <person name="Jiang Y."/>
            <person name="Kalinowski J."/>
            <person name="Schneider O."/>
            <person name="Winkler A."/>
            <person name="Zotchev S.B."/>
        </authorList>
    </citation>
    <scope>NUCLEOTIDE SEQUENCE [LARGE SCALE GENOMIC DNA]</scope>
    <source>
        <strain evidence="3 4">DSM 45305</strain>
    </source>
</reference>
<dbReference type="RefSeq" id="WP_112284479.1">
    <property type="nucleotide sequence ID" value="NZ_MASW01000006.1"/>
</dbReference>
<dbReference type="AlphaFoldDB" id="A0A2V4ANM1"/>
<dbReference type="InterPro" id="IPR003658">
    <property type="entry name" value="Anti-sigma_ant"/>
</dbReference>
<dbReference type="Proteomes" id="UP000249915">
    <property type="component" value="Unassembled WGS sequence"/>
</dbReference>
<dbReference type="Pfam" id="PF01740">
    <property type="entry name" value="STAS"/>
    <property type="match status" value="1"/>
</dbReference>
<name>A0A2V4ANM1_9PSEU</name>